<sequence>MPATPTMAMNATFFTRCLRTTPLSLFRQQIPKQQQQLSWSPKMTRAYSTTPSPPQENNGSEKPAEKEAAATSNSADTTSTTAAPNTETSRADQPLSEAAARKLQSKRLLDNLKLKPAPKQSSRTSRPSSGVSQPLSSAVSGENELSESMHVLESSMQQIAQKPIEKAPVRDPVAPTTESPTPSPEPSKTTAPQTLREPERKSRPTIKTVPMKLGPKLGRQIMVQNDKGVDCATAIRTLEMTCRSNHLRKQEASQRFHVRRGQARKNLRIQRWRKLFKFSFLETVKRIDRMRDQGW</sequence>
<keyword evidence="6" id="KW-1185">Reference proteome</keyword>
<dbReference type="InterPro" id="IPR001911">
    <property type="entry name" value="Ribosomal_bS21"/>
</dbReference>
<feature type="region of interest" description="Disordered" evidence="4">
    <location>
        <begin position="32"/>
        <end position="145"/>
    </location>
</feature>
<dbReference type="PANTHER" id="PTHR41237:SF1">
    <property type="entry name" value="SMALL RIBOSOMAL SUBUNIT PROTEIN BS21M"/>
    <property type="match status" value="1"/>
</dbReference>
<feature type="compositionally biased region" description="Low complexity" evidence="4">
    <location>
        <begin position="69"/>
        <end position="88"/>
    </location>
</feature>
<feature type="region of interest" description="Disordered" evidence="4">
    <location>
        <begin position="163"/>
        <end position="207"/>
    </location>
</feature>
<keyword evidence="3" id="KW-0687">Ribonucleoprotein</keyword>
<evidence type="ECO:0000256" key="3">
    <source>
        <dbReference type="ARBA" id="ARBA00023274"/>
    </source>
</evidence>
<gene>
    <name evidence="5" type="ORF">PISL3812_08449</name>
</gene>
<dbReference type="EMBL" id="CVMT01000009">
    <property type="protein sequence ID" value="CRG91401.1"/>
    <property type="molecule type" value="Genomic_DNA"/>
</dbReference>
<evidence type="ECO:0000313" key="6">
    <source>
        <dbReference type="Proteomes" id="UP000054383"/>
    </source>
</evidence>
<feature type="compositionally biased region" description="Low complexity" evidence="4">
    <location>
        <begin position="174"/>
        <end position="192"/>
    </location>
</feature>
<feature type="compositionally biased region" description="Polar residues" evidence="4">
    <location>
        <begin position="32"/>
        <end position="60"/>
    </location>
</feature>
<reference evidence="5 6" key="1">
    <citation type="submission" date="2015-04" db="EMBL/GenBank/DDBJ databases">
        <authorList>
            <person name="Syromyatnikov M.Y."/>
            <person name="Popov V.N."/>
        </authorList>
    </citation>
    <scope>NUCLEOTIDE SEQUENCE [LARGE SCALE GENOMIC DNA]</scope>
    <source>
        <strain evidence="5">WF-38-12</strain>
    </source>
</reference>
<evidence type="ECO:0000256" key="4">
    <source>
        <dbReference type="SAM" id="MobiDB-lite"/>
    </source>
</evidence>
<comment type="similarity">
    <text evidence="1">Belongs to the bacterial ribosomal protein bS21 family.</text>
</comment>
<name>A0A0U1M8L9_TALIS</name>
<dbReference type="Pfam" id="PF01165">
    <property type="entry name" value="Ribosomal_S21"/>
    <property type="match status" value="1"/>
</dbReference>
<evidence type="ECO:0000313" key="5">
    <source>
        <dbReference type="EMBL" id="CRG91401.1"/>
    </source>
</evidence>
<proteinExistence type="inferred from homology"/>
<protein>
    <recommendedName>
        <fullName evidence="7">Ribosomal protein S21</fullName>
    </recommendedName>
</protein>
<dbReference type="STRING" id="28573.A0A0U1M8L9"/>
<dbReference type="Proteomes" id="UP000054383">
    <property type="component" value="Unassembled WGS sequence"/>
</dbReference>
<dbReference type="GO" id="GO:0005763">
    <property type="term" value="C:mitochondrial small ribosomal subunit"/>
    <property type="evidence" value="ECO:0007669"/>
    <property type="project" value="TreeGrafter"/>
</dbReference>
<keyword evidence="2" id="KW-0689">Ribosomal protein</keyword>
<dbReference type="AlphaFoldDB" id="A0A0U1M8L9"/>
<evidence type="ECO:0008006" key="7">
    <source>
        <dbReference type="Google" id="ProtNLM"/>
    </source>
</evidence>
<dbReference type="PANTHER" id="PTHR41237">
    <property type="entry name" value="37S RIBOSOMAL PROTEIN MRP21, MITOCHONDRIAL"/>
    <property type="match status" value="1"/>
</dbReference>
<organism evidence="5 6">
    <name type="scientific">Talaromyces islandicus</name>
    <name type="common">Penicillium islandicum</name>
    <dbReference type="NCBI Taxonomy" id="28573"/>
    <lineage>
        <taxon>Eukaryota</taxon>
        <taxon>Fungi</taxon>
        <taxon>Dikarya</taxon>
        <taxon>Ascomycota</taxon>
        <taxon>Pezizomycotina</taxon>
        <taxon>Eurotiomycetes</taxon>
        <taxon>Eurotiomycetidae</taxon>
        <taxon>Eurotiales</taxon>
        <taxon>Trichocomaceae</taxon>
        <taxon>Talaromyces</taxon>
        <taxon>Talaromyces sect. Islandici</taxon>
    </lineage>
</organism>
<evidence type="ECO:0000256" key="2">
    <source>
        <dbReference type="ARBA" id="ARBA00022980"/>
    </source>
</evidence>
<dbReference type="GO" id="GO:0070124">
    <property type="term" value="P:mitochondrial translational initiation"/>
    <property type="evidence" value="ECO:0007669"/>
    <property type="project" value="TreeGrafter"/>
</dbReference>
<dbReference type="InterPro" id="IPR052837">
    <property type="entry name" value="Mitoribosomal_bS21"/>
</dbReference>
<feature type="compositionally biased region" description="Low complexity" evidence="4">
    <location>
        <begin position="121"/>
        <end position="132"/>
    </location>
</feature>
<dbReference type="GO" id="GO:0003735">
    <property type="term" value="F:structural constituent of ribosome"/>
    <property type="evidence" value="ECO:0007669"/>
    <property type="project" value="InterPro"/>
</dbReference>
<accession>A0A0U1M8L9</accession>
<evidence type="ECO:0000256" key="1">
    <source>
        <dbReference type="ARBA" id="ARBA00006640"/>
    </source>
</evidence>
<dbReference type="OrthoDB" id="2501249at2759"/>